<evidence type="ECO:0000256" key="3">
    <source>
        <dbReference type="ARBA" id="ARBA00022840"/>
    </source>
</evidence>
<evidence type="ECO:0000256" key="1">
    <source>
        <dbReference type="ARBA" id="ARBA00010638"/>
    </source>
</evidence>
<dbReference type="PANTHER" id="PTHR23407:SF1">
    <property type="entry name" value="5-FORMYLTETRAHYDROFOLATE CYCLO-LIGASE"/>
    <property type="match status" value="1"/>
</dbReference>
<proteinExistence type="inferred from homology"/>
<keyword evidence="5" id="KW-0175">Coiled coil</keyword>
<dbReference type="Gene3D" id="3.40.50.10420">
    <property type="entry name" value="NagB/RpiA/CoA transferase-like"/>
    <property type="match status" value="1"/>
</dbReference>
<dbReference type="GO" id="GO:0030272">
    <property type="term" value="F:5-formyltetrahydrofolate cyclo-ligase activity"/>
    <property type="evidence" value="ECO:0007669"/>
    <property type="project" value="UniProtKB-EC"/>
</dbReference>
<keyword evidence="4" id="KW-0460">Magnesium</keyword>
<dbReference type="Pfam" id="PF01812">
    <property type="entry name" value="5-FTHF_cyc-lig"/>
    <property type="match status" value="1"/>
</dbReference>
<keyword evidence="7" id="KW-1185">Reference proteome</keyword>
<sequence length="197" mass="20730">MNEIRAQKAELRARLLRARRALSAQEREAAAAALARTVRGVPECTDSKVVAAYVSMGSEPGTGPLIDVLRERGARVLLPVLLPDNDLDWAAYDGPDALVRTERGLLEPAGPRLGPDAVTGAQAVLLPGLAVDARGVRLGRGGGSYDRALSRIGRAGARPALVVVLYAHEVLDVVPAEPHDGPVDAALTPSGVRRFRG</sequence>
<comment type="catalytic activity">
    <reaction evidence="4">
        <text>(6S)-5-formyl-5,6,7,8-tetrahydrofolate + ATP = (6R)-5,10-methenyltetrahydrofolate + ADP + phosphate</text>
        <dbReference type="Rhea" id="RHEA:10488"/>
        <dbReference type="ChEBI" id="CHEBI:30616"/>
        <dbReference type="ChEBI" id="CHEBI:43474"/>
        <dbReference type="ChEBI" id="CHEBI:57455"/>
        <dbReference type="ChEBI" id="CHEBI:57457"/>
        <dbReference type="ChEBI" id="CHEBI:456216"/>
        <dbReference type="EC" id="6.3.3.2"/>
    </reaction>
</comment>
<protein>
    <recommendedName>
        <fullName evidence="4">5-formyltetrahydrofolate cyclo-ligase</fullName>
        <ecNumber evidence="4">6.3.3.2</ecNumber>
    </recommendedName>
</protein>
<dbReference type="EC" id="6.3.3.2" evidence="4"/>
<evidence type="ECO:0000313" key="6">
    <source>
        <dbReference type="EMBL" id="NJP48153.1"/>
    </source>
</evidence>
<dbReference type="Proteomes" id="UP000734511">
    <property type="component" value="Unassembled WGS sequence"/>
</dbReference>
<reference evidence="6 7" key="1">
    <citation type="submission" date="2020-03" db="EMBL/GenBank/DDBJ databases">
        <title>WGS of actinomycetes isolated from Thailand.</title>
        <authorList>
            <person name="Thawai C."/>
        </authorList>
    </citation>
    <scope>NUCLEOTIDE SEQUENCE [LARGE SCALE GENOMIC DNA]</scope>
    <source>
        <strain evidence="6 7">PRB2-1</strain>
    </source>
</reference>
<evidence type="ECO:0000313" key="7">
    <source>
        <dbReference type="Proteomes" id="UP000734511"/>
    </source>
</evidence>
<dbReference type="InterPro" id="IPR037171">
    <property type="entry name" value="NagB/RpiA_transferase-like"/>
</dbReference>
<comment type="caution">
    <text evidence="6">The sequence shown here is derived from an EMBL/GenBank/DDBJ whole genome shotgun (WGS) entry which is preliminary data.</text>
</comment>
<dbReference type="SUPFAM" id="SSF100950">
    <property type="entry name" value="NagB/RpiA/CoA transferase-like"/>
    <property type="match status" value="1"/>
</dbReference>
<comment type="cofactor">
    <cofactor evidence="4">
        <name>Mg(2+)</name>
        <dbReference type="ChEBI" id="CHEBI:18420"/>
    </cofactor>
</comment>
<keyword evidence="3 4" id="KW-0067">ATP-binding</keyword>
<comment type="similarity">
    <text evidence="1 4">Belongs to the 5-formyltetrahydrofolate cyclo-ligase family.</text>
</comment>
<dbReference type="PIRSF" id="PIRSF006806">
    <property type="entry name" value="FTHF_cligase"/>
    <property type="match status" value="1"/>
</dbReference>
<dbReference type="InterPro" id="IPR024185">
    <property type="entry name" value="FTHF_cligase-like_sf"/>
</dbReference>
<keyword evidence="2 4" id="KW-0547">Nucleotide-binding</keyword>
<dbReference type="NCBIfam" id="TIGR02727">
    <property type="entry name" value="MTHFS_bact"/>
    <property type="match status" value="1"/>
</dbReference>
<keyword evidence="4" id="KW-0479">Metal-binding</keyword>
<evidence type="ECO:0000256" key="4">
    <source>
        <dbReference type="RuleBase" id="RU361279"/>
    </source>
</evidence>
<organism evidence="6 7">
    <name type="scientific">Actinacidiphila epipremni</name>
    <dbReference type="NCBI Taxonomy" id="2053013"/>
    <lineage>
        <taxon>Bacteria</taxon>
        <taxon>Bacillati</taxon>
        <taxon>Actinomycetota</taxon>
        <taxon>Actinomycetes</taxon>
        <taxon>Kitasatosporales</taxon>
        <taxon>Streptomycetaceae</taxon>
        <taxon>Actinacidiphila</taxon>
    </lineage>
</organism>
<name>A0ABX0ZVU5_9ACTN</name>
<feature type="coiled-coil region" evidence="5">
    <location>
        <begin position="1"/>
        <end position="28"/>
    </location>
</feature>
<dbReference type="PANTHER" id="PTHR23407">
    <property type="entry name" value="ATPASE INHIBITOR/5-FORMYLTETRAHYDROFOLATE CYCLO-LIGASE"/>
    <property type="match status" value="1"/>
</dbReference>
<accession>A0ABX0ZVU5</accession>
<dbReference type="InterPro" id="IPR002698">
    <property type="entry name" value="FTHF_cligase"/>
</dbReference>
<gene>
    <name evidence="6" type="ORF">HCN08_32835</name>
</gene>
<evidence type="ECO:0000256" key="2">
    <source>
        <dbReference type="ARBA" id="ARBA00022741"/>
    </source>
</evidence>
<keyword evidence="6" id="KW-0436">Ligase</keyword>
<evidence type="ECO:0000256" key="5">
    <source>
        <dbReference type="SAM" id="Coils"/>
    </source>
</evidence>
<dbReference type="EMBL" id="JAATEJ010000041">
    <property type="protein sequence ID" value="NJP48153.1"/>
    <property type="molecule type" value="Genomic_DNA"/>
</dbReference>